<evidence type="ECO:0000256" key="1">
    <source>
        <dbReference type="SAM" id="MobiDB-lite"/>
    </source>
</evidence>
<dbReference type="InterPro" id="IPR056540">
    <property type="entry name" value="TMD_POM152"/>
</dbReference>
<feature type="domain" description="Nucleoporin POM152 first Ig-like" evidence="5">
    <location>
        <begin position="197"/>
        <end position="304"/>
    </location>
</feature>
<dbReference type="OrthoDB" id="5529162at2759"/>
<dbReference type="InterPro" id="IPR037701">
    <property type="entry name" value="Pom152"/>
</dbReference>
<dbReference type="GO" id="GO:0006606">
    <property type="term" value="P:protein import into nucleus"/>
    <property type="evidence" value="ECO:0007669"/>
    <property type="project" value="TreeGrafter"/>
</dbReference>
<dbReference type="Pfam" id="PF24312">
    <property type="entry name" value="Ig-like_POM152"/>
    <property type="match status" value="3"/>
</dbReference>
<sequence length="1256" mass="140802">MNGTPRLRSSYPSTPESQKRTASKTLSSGGEGSRIQLQAISRSARAPTTTSSPLIPLTVLDAPSQRLYVCALYIALLAWRLYDWSNLVEDEAESFWLFIKWVALDGIVLYGLPELRIPWLEWSNTATTGIFLIHAIVNGMLMFRVPIPIEAGLAVVARHLYDRELSISENRVKPASILHNSSLIMGKQIINILPEGSVTLNPDGLTFCIENKNSIVKLPIRLNQTDPVYIELLRLDFDTSKNESIIIKQKELQTLRKQAEKRRPRDSNTLTLDYAIKKPGLYRLQIVMEKSDLDVQRRMSDTLVVLCPKAVIQPSVADKCIGDLSDLTIQVTGTPPLKIVYSRRINEMDESFHFQSLQPEDLVSPLLGATRASTFAATYEEDMSWGGLHSIDVRLNESMASSGRWLYSIDEIHDATGNIANFSARGEEGETIHSKGTHLEHAFTVHERPVAQLDLVSSDSQLRVASGRSAELPIKLGSSGGSSEQYGDVIAYRFSPIDTLAANGDHGSESIVVEFTTNSSRQRPPIHKPGLYTLLSISSKHCEGEIREPSSVLLMNPPKPDLAILSEDIHDKCADNSIGIMVDMDLSGTPPFVVRYEVEQNKKVERQKIQIDGSRHQLELKPREAGHFIYRFTSIDDAVYKDHPLSSSELTLEQDVKPPASAYFVSFDQVVACIDEPVQTKVLLSGEPPFTLEYELAYGGKRKKHKESDINAYQYTITTDPLTRGGDYSLALVSTQDKTGCKIFLNDEIRINVRRQRPKASWAQIESRRSVMTLEDKIVDLPLRLEGEAPWTITYRNLNDTSKIEKVVKQRSSNDYIQINGRGIYKLESVHDRQCPGTVDELASSFEVNWLARPQLRISDSSGIQQQGNRYVKREVCEGDVDAMEIKITGSPPYHLKYQHHHKPDRGSQSVNVKEIDAALGSVTIPMDTSKAGSQTYAFNELSDNAYDHDLKKHTVLTVQQTVNPKPSATFLKPGQSYKYCKEEESGDEVIPIELHGLPPFYLEIDIKHQSSSRPETVKLANIDSNHYDFRIPHRVLSLGAHHLSVRKVRDSRGCQTKLEYGAPKVQVQVFDVPTIYALEPKVDYCVGDRISYTLSGTPPFDVYYNFGDVQRKAKSSSTNFRRIAEKSGNFTITSISDRASECKAKIGITKTIHEMPSVKISKGRQVSVDIHEGGQAQILFEFWGTPPFEFTYTRSTNARKGHKSQVLETKHDISFQHSKTVQASQEGTYEVVAIKDKFCAFSTQRLDGKAEKLLQ</sequence>
<dbReference type="GO" id="GO:0070762">
    <property type="term" value="C:nuclear pore transmembrane ring"/>
    <property type="evidence" value="ECO:0007669"/>
    <property type="project" value="TreeGrafter"/>
</dbReference>
<evidence type="ECO:0000313" key="7">
    <source>
        <dbReference type="EMBL" id="OAF57306.1"/>
    </source>
</evidence>
<dbReference type="Pfam" id="PF24097">
    <property type="entry name" value="TMD_POM152"/>
    <property type="match status" value="1"/>
</dbReference>
<dbReference type="PANTHER" id="PTHR28206:SF1">
    <property type="entry name" value="NUCLEOPORIN POM152"/>
    <property type="match status" value="1"/>
</dbReference>
<dbReference type="GO" id="GO:0017056">
    <property type="term" value="F:structural constituent of nuclear pore"/>
    <property type="evidence" value="ECO:0007669"/>
    <property type="project" value="InterPro"/>
</dbReference>
<evidence type="ECO:0000259" key="6">
    <source>
        <dbReference type="Pfam" id="PF24527"/>
    </source>
</evidence>
<dbReference type="InterPro" id="IPR056544">
    <property type="entry name" value="Ig_POM152"/>
</dbReference>
<feature type="domain" description="Nucleoporin POM152 Ig-like" evidence="4">
    <location>
        <begin position="448"/>
        <end position="551"/>
    </location>
</feature>
<dbReference type="InterPro" id="IPR056542">
    <property type="entry name" value="Ig-like_POM152_1st"/>
</dbReference>
<evidence type="ECO:0000259" key="5">
    <source>
        <dbReference type="Pfam" id="PF24519"/>
    </source>
</evidence>
<proteinExistence type="predicted"/>
<evidence type="ECO:0000259" key="3">
    <source>
        <dbReference type="Pfam" id="PF24097"/>
    </source>
</evidence>
<feature type="region of interest" description="Disordered" evidence="1">
    <location>
        <begin position="1"/>
        <end position="32"/>
    </location>
</feature>
<reference evidence="7" key="1">
    <citation type="submission" date="2016-03" db="EMBL/GenBank/DDBJ databases">
        <title>Updated assembly of Pseudogymnoascus destructans, the fungus causing white-nose syndrome of bats.</title>
        <authorList>
            <person name="Palmer J.M."/>
            <person name="Drees K.P."/>
            <person name="Foster J.T."/>
            <person name="Lindner D.L."/>
        </authorList>
    </citation>
    <scope>NUCLEOTIDE SEQUENCE [LARGE SCALE GENOMIC DNA]</scope>
    <source>
        <strain evidence="7">20631-21</strain>
    </source>
</reference>
<dbReference type="Pfam" id="PF24519">
    <property type="entry name" value="Ig-like_Pom152_1"/>
    <property type="match status" value="1"/>
</dbReference>
<dbReference type="AlphaFoldDB" id="A0A177A564"/>
<dbReference type="GeneID" id="36287708"/>
<evidence type="ECO:0008006" key="8">
    <source>
        <dbReference type="Google" id="ProtNLM"/>
    </source>
</evidence>
<evidence type="ECO:0000259" key="4">
    <source>
        <dbReference type="Pfam" id="PF24312"/>
    </source>
</evidence>
<protein>
    <recommendedName>
        <fullName evidence="8">Nucleoporin POM152</fullName>
    </recommendedName>
</protein>
<name>A0A177A564_9PEZI</name>
<accession>A0A177A564</accession>
<feature type="domain" description="Nucleoporin POM152 ninth Ig-like" evidence="6">
    <location>
        <begin position="1074"/>
        <end position="1151"/>
    </location>
</feature>
<feature type="domain" description="Nucleoporin POM152 immunoglobulin-like" evidence="2">
    <location>
        <begin position="875"/>
        <end position="966"/>
    </location>
</feature>
<dbReference type="VEuPathDB" id="FungiDB:GMDG_03147"/>
<dbReference type="PANTHER" id="PTHR28206">
    <property type="entry name" value="NUCLEOPORIN POM152"/>
    <property type="match status" value="1"/>
</dbReference>
<dbReference type="Pfam" id="PF23664">
    <property type="entry name" value="Ig_Pom152"/>
    <property type="match status" value="2"/>
</dbReference>
<dbReference type="InterPro" id="IPR056543">
    <property type="entry name" value="Ig-like_POM152_9th"/>
</dbReference>
<dbReference type="Pfam" id="PF24527">
    <property type="entry name" value="Ig-like_Pom152_9"/>
    <property type="match status" value="1"/>
</dbReference>
<dbReference type="RefSeq" id="XP_024322596.1">
    <property type="nucleotide sequence ID" value="XM_024468266.1"/>
</dbReference>
<feature type="domain" description="Nucleoporin POM152 Ig-like" evidence="4">
    <location>
        <begin position="757"/>
        <end position="844"/>
    </location>
</feature>
<organism evidence="7">
    <name type="scientific">Pseudogymnoascus destructans</name>
    <dbReference type="NCBI Taxonomy" id="655981"/>
    <lineage>
        <taxon>Eukaryota</taxon>
        <taxon>Fungi</taxon>
        <taxon>Dikarya</taxon>
        <taxon>Ascomycota</taxon>
        <taxon>Pezizomycotina</taxon>
        <taxon>Leotiomycetes</taxon>
        <taxon>Thelebolales</taxon>
        <taxon>Thelebolaceae</taxon>
        <taxon>Pseudogymnoascus</taxon>
    </lineage>
</organism>
<dbReference type="EMBL" id="KV441400">
    <property type="protein sequence ID" value="OAF57306.1"/>
    <property type="molecule type" value="Genomic_DNA"/>
</dbReference>
<gene>
    <name evidence="7" type="ORF">VC83_04637</name>
</gene>
<dbReference type="Proteomes" id="UP000077154">
    <property type="component" value="Unassembled WGS sequence"/>
</dbReference>
<dbReference type="GO" id="GO:0006999">
    <property type="term" value="P:nuclear pore organization"/>
    <property type="evidence" value="ECO:0007669"/>
    <property type="project" value="TreeGrafter"/>
</dbReference>
<dbReference type="eggNOG" id="ENOG502QQ5B">
    <property type="taxonomic scope" value="Eukaryota"/>
</dbReference>
<dbReference type="InterPro" id="IPR056541">
    <property type="entry name" value="Ig-like_POM152"/>
</dbReference>
<feature type="domain" description="Nucleoporin POM152 immunoglobulin-like" evidence="2">
    <location>
        <begin position="556"/>
        <end position="658"/>
    </location>
</feature>
<evidence type="ECO:0000259" key="2">
    <source>
        <dbReference type="Pfam" id="PF23664"/>
    </source>
</evidence>
<feature type="domain" description="Nucleoporin POM152 Ig-like" evidence="4">
    <location>
        <begin position="1157"/>
        <end position="1242"/>
    </location>
</feature>
<feature type="domain" description="Nucleoporin POM152 N-terminal transmembrane" evidence="3">
    <location>
        <begin position="61"/>
        <end position="145"/>
    </location>
</feature>